<dbReference type="InterPro" id="IPR002423">
    <property type="entry name" value="Cpn60/GroEL/TCP-1"/>
</dbReference>
<organism evidence="1 2">
    <name type="scientific">Thraustotheca clavata</name>
    <dbReference type="NCBI Taxonomy" id="74557"/>
    <lineage>
        <taxon>Eukaryota</taxon>
        <taxon>Sar</taxon>
        <taxon>Stramenopiles</taxon>
        <taxon>Oomycota</taxon>
        <taxon>Saprolegniomycetes</taxon>
        <taxon>Saprolegniales</taxon>
        <taxon>Achlyaceae</taxon>
        <taxon>Thraustotheca</taxon>
    </lineage>
</organism>
<gene>
    <name evidence="1" type="ORF">THRCLA_21651</name>
</gene>
<sequence length="500" mass="55718">MAMGYRSEKTSQLQGLHAMSMLAQTLLGPNRYGRQTGHIDIILTSISSENATLALLAKAVENHKQLYGTGCTLLVNLVQRLAECILDLKAQNANMTGLTVGLNKALTIALNTCQRMQINVNEWLEEMGTCDEMVILGRALISSCSEQQSAMITAVEVAKALTTFYNLTYHIPGFVRMHSFVGPKKTWIERNLLIEIDTSTKSYDHFCHPKQSSMIALIDGSASFSTELIQALRHLEVGCLISSQEINSQLHDWCQEIDIICFATPQLHLIASIFQLPIFSTIKALAKTTVLRSLNEPVVFQLYTSSTIHHKDDEKISFLRLTHGSIKHCSVVVQRPSLSLAQETVRSIEICLARLHQAWHSRVVLPGGGAVFSACAVAIRHELPTDIFAGIFADALELVNLQLLLNQGSYDYLSAKCHLNNIMKNFENGMNTSDQYLETVFYGQTLTPLWTVSEQGLQKGRRFDCYKSTKDILRTSVRLVTMMAMINRSIINCNTANMTN</sequence>
<dbReference type="GO" id="GO:0005524">
    <property type="term" value="F:ATP binding"/>
    <property type="evidence" value="ECO:0007669"/>
    <property type="project" value="InterPro"/>
</dbReference>
<dbReference type="Pfam" id="PF00118">
    <property type="entry name" value="Cpn60_TCP1"/>
    <property type="match status" value="1"/>
</dbReference>
<dbReference type="Gene3D" id="3.50.7.10">
    <property type="entry name" value="GroEL"/>
    <property type="match status" value="1"/>
</dbReference>
<evidence type="ECO:0000313" key="2">
    <source>
        <dbReference type="Proteomes" id="UP000243217"/>
    </source>
</evidence>
<accession>A0A1V9ZT51</accession>
<dbReference type="AlphaFoldDB" id="A0A1V9ZT51"/>
<protein>
    <submittedName>
        <fullName evidence="1">Uncharacterized protein</fullName>
    </submittedName>
</protein>
<dbReference type="Gene3D" id="1.10.560.10">
    <property type="entry name" value="GroEL-like equatorial domain"/>
    <property type="match status" value="1"/>
</dbReference>
<dbReference type="SUPFAM" id="SSF48592">
    <property type="entry name" value="GroEL equatorial domain-like"/>
    <property type="match status" value="1"/>
</dbReference>
<dbReference type="GO" id="GO:0051131">
    <property type="term" value="P:chaperone-mediated protein complex assembly"/>
    <property type="evidence" value="ECO:0007669"/>
    <property type="project" value="InterPro"/>
</dbReference>
<dbReference type="InterPro" id="IPR027410">
    <property type="entry name" value="TCP-1-like_intermed_sf"/>
</dbReference>
<dbReference type="PANTHER" id="PTHR46883:SF1">
    <property type="entry name" value="BARDET-BIEDL SYNDROME 12 PROTEIN"/>
    <property type="match status" value="1"/>
</dbReference>
<dbReference type="GO" id="GO:0045494">
    <property type="term" value="P:photoreceptor cell maintenance"/>
    <property type="evidence" value="ECO:0007669"/>
    <property type="project" value="TreeGrafter"/>
</dbReference>
<dbReference type="Gene3D" id="3.30.260.10">
    <property type="entry name" value="TCP-1-like chaperonin intermediate domain"/>
    <property type="match status" value="1"/>
</dbReference>
<dbReference type="OrthoDB" id="79299at2759"/>
<reference evidence="1 2" key="1">
    <citation type="journal article" date="2014" name="Genome Biol. Evol.">
        <title>The secreted proteins of Achlya hypogyna and Thraustotheca clavata identify the ancestral oomycete secretome and reveal gene acquisitions by horizontal gene transfer.</title>
        <authorList>
            <person name="Misner I."/>
            <person name="Blouin N."/>
            <person name="Leonard G."/>
            <person name="Richards T.A."/>
            <person name="Lane C.E."/>
        </authorList>
    </citation>
    <scope>NUCLEOTIDE SEQUENCE [LARGE SCALE GENOMIC DNA]</scope>
    <source>
        <strain evidence="1 2">ATCC 34112</strain>
    </source>
</reference>
<name>A0A1V9ZT51_9STRA</name>
<evidence type="ECO:0000313" key="1">
    <source>
        <dbReference type="EMBL" id="OQS00980.1"/>
    </source>
</evidence>
<keyword evidence="2" id="KW-1185">Reference proteome</keyword>
<dbReference type="Proteomes" id="UP000243217">
    <property type="component" value="Unassembled WGS sequence"/>
</dbReference>
<dbReference type="PANTHER" id="PTHR46883">
    <property type="entry name" value="BARDET-BIEDL SYNDROME 12 PROTEIN"/>
    <property type="match status" value="1"/>
</dbReference>
<dbReference type="InterPro" id="IPR027413">
    <property type="entry name" value="GROEL-like_equatorial_sf"/>
</dbReference>
<dbReference type="EMBL" id="JNBS01001679">
    <property type="protein sequence ID" value="OQS00980.1"/>
    <property type="molecule type" value="Genomic_DNA"/>
</dbReference>
<dbReference type="InterPro" id="IPR042984">
    <property type="entry name" value="BBS12"/>
</dbReference>
<comment type="caution">
    <text evidence="1">The sequence shown here is derived from an EMBL/GenBank/DDBJ whole genome shotgun (WGS) entry which is preliminary data.</text>
</comment>
<dbReference type="InterPro" id="IPR027409">
    <property type="entry name" value="GroEL-like_apical_dom_sf"/>
</dbReference>
<proteinExistence type="predicted"/>